<dbReference type="InterPro" id="IPR045864">
    <property type="entry name" value="aa-tRNA-synth_II/BPL/LPL"/>
</dbReference>
<protein>
    <recommendedName>
        <fullName evidence="1">BPL/LPL catalytic domain-containing protein</fullName>
    </recommendedName>
</protein>
<evidence type="ECO:0000313" key="3">
    <source>
        <dbReference type="Proteomes" id="UP001058860"/>
    </source>
</evidence>
<evidence type="ECO:0000259" key="1">
    <source>
        <dbReference type="PROSITE" id="PS51733"/>
    </source>
</evidence>
<reference evidence="3" key="1">
    <citation type="submission" date="2021-11" db="EMBL/GenBank/DDBJ databases">
        <title>Cultivation dependent microbiological survey of springs from the worlds oldest radium mine currently devoted to the extraction of radon-saturated water.</title>
        <authorList>
            <person name="Kapinusova G."/>
            <person name="Smrhova T."/>
            <person name="Strejcek M."/>
            <person name="Suman J."/>
            <person name="Jani K."/>
            <person name="Pajer P."/>
            <person name="Uhlik O."/>
        </authorList>
    </citation>
    <scope>NUCLEOTIDE SEQUENCE [LARGE SCALE GENOMIC DNA]</scope>
    <source>
        <strain evidence="3">J379</strain>
    </source>
</reference>
<dbReference type="InterPro" id="IPR004143">
    <property type="entry name" value="BPL_LPL_catalytic"/>
</dbReference>
<dbReference type="SUPFAM" id="SSF55681">
    <property type="entry name" value="Class II aaRS and biotin synthetases"/>
    <property type="match status" value="1"/>
</dbReference>
<dbReference type="EMBL" id="CP088295">
    <property type="protein sequence ID" value="UUY03740.1"/>
    <property type="molecule type" value="Genomic_DNA"/>
</dbReference>
<feature type="domain" description="BPL/LPL catalytic" evidence="1">
    <location>
        <begin position="24"/>
        <end position="216"/>
    </location>
</feature>
<name>A0ABY5PH03_9ACTN</name>
<keyword evidence="3" id="KW-1185">Reference proteome</keyword>
<gene>
    <name evidence="2" type="ORF">LRS13_24280</name>
</gene>
<sequence length="237" mass="24283">MAVAGDPALDIARSHATLLRVARGEAAPLPRVYRPAPALAFGRLDARRPGFAAAAEAARAHGFSPVMRLAGGQAAAYDGASLVVEQFLGPDDVGTDLHERFADMTTLLAEALGGLGVDARVGELPGEYCPGEHSVNSAGTLKVAGAAQRVVRGAALVSAVVVVGHGAAIRDVLVDVYAALEVDWRPETAGSLDEHHPQLGVGDVEGAIVATLGGSALWRSDAATEALAAELVVRHRV</sequence>
<dbReference type="RefSeq" id="WP_353864245.1">
    <property type="nucleotide sequence ID" value="NZ_CP088295.1"/>
</dbReference>
<proteinExistence type="predicted"/>
<organism evidence="2 3">
    <name type="scientific">Svornostia abyssi</name>
    <dbReference type="NCBI Taxonomy" id="2898438"/>
    <lineage>
        <taxon>Bacteria</taxon>
        <taxon>Bacillati</taxon>
        <taxon>Actinomycetota</taxon>
        <taxon>Thermoleophilia</taxon>
        <taxon>Solirubrobacterales</taxon>
        <taxon>Baekduiaceae</taxon>
        <taxon>Svornostia</taxon>
    </lineage>
</organism>
<dbReference type="Pfam" id="PF21948">
    <property type="entry name" value="LplA-B_cat"/>
    <property type="match status" value="1"/>
</dbReference>
<accession>A0ABY5PH03</accession>
<evidence type="ECO:0000313" key="2">
    <source>
        <dbReference type="EMBL" id="UUY03740.1"/>
    </source>
</evidence>
<dbReference type="PROSITE" id="PS51733">
    <property type="entry name" value="BPL_LPL_CATALYTIC"/>
    <property type="match status" value="1"/>
</dbReference>
<dbReference type="Proteomes" id="UP001058860">
    <property type="component" value="Chromosome"/>
</dbReference>
<dbReference type="Gene3D" id="3.30.930.10">
    <property type="entry name" value="Bira Bifunctional Protein, Domain 2"/>
    <property type="match status" value="1"/>
</dbReference>